<feature type="transmembrane region" description="Helical" evidence="1">
    <location>
        <begin position="61"/>
        <end position="83"/>
    </location>
</feature>
<dbReference type="InterPro" id="IPR051397">
    <property type="entry name" value="Zn-ADH-like_protein"/>
</dbReference>
<protein>
    <recommendedName>
        <fullName evidence="4">Alcohol dehydrogenase-like C-terminal domain-containing protein</fullName>
    </recommendedName>
</protein>
<feature type="transmembrane region" description="Helical" evidence="1">
    <location>
        <begin position="36"/>
        <end position="54"/>
    </location>
</feature>
<evidence type="ECO:0008006" key="4">
    <source>
        <dbReference type="Google" id="ProtNLM"/>
    </source>
</evidence>
<proteinExistence type="predicted"/>
<dbReference type="Proteomes" id="UP000593561">
    <property type="component" value="Unassembled WGS sequence"/>
</dbReference>
<comment type="caution">
    <text evidence="2">The sequence shown here is derived from an EMBL/GenBank/DDBJ whole genome shotgun (WGS) entry which is preliminary data.</text>
</comment>
<sequence>MEALLCKRLGDPTSSSEPPIELTQNDPIPKLDSPTAVLLVLGAAGGVGLAAVQIGKICGAVVIAVARCLFFLSFFLCAAFKVLGCRSCGRLDESASIKEFLKSRNLKGVDVLYDPVGGNLAKETRKLLNWGAQILVIGFDSGEIPVIPANIILVKNWIVHGFYWGSYRIHQPAVLEDSVRELISWMEKGLITVHFSHTYSLSKANLAFSAIKDRKAIGKVMIVFDDLGTVRSKL</sequence>
<keyword evidence="1" id="KW-0472">Membrane</keyword>
<gene>
    <name evidence="2" type="ORF">Godav_000230</name>
</gene>
<dbReference type="Gene3D" id="3.40.50.720">
    <property type="entry name" value="NAD(P)-binding Rossmann-like Domain"/>
    <property type="match status" value="1"/>
</dbReference>
<organism evidence="2 3">
    <name type="scientific">Gossypium davidsonii</name>
    <name type="common">Davidson's cotton</name>
    <name type="synonym">Gossypium klotzschianum subsp. davidsonii</name>
    <dbReference type="NCBI Taxonomy" id="34287"/>
    <lineage>
        <taxon>Eukaryota</taxon>
        <taxon>Viridiplantae</taxon>
        <taxon>Streptophyta</taxon>
        <taxon>Embryophyta</taxon>
        <taxon>Tracheophyta</taxon>
        <taxon>Spermatophyta</taxon>
        <taxon>Magnoliopsida</taxon>
        <taxon>eudicotyledons</taxon>
        <taxon>Gunneridae</taxon>
        <taxon>Pentapetalae</taxon>
        <taxon>rosids</taxon>
        <taxon>malvids</taxon>
        <taxon>Malvales</taxon>
        <taxon>Malvaceae</taxon>
        <taxon>Malvoideae</taxon>
        <taxon>Gossypium</taxon>
    </lineage>
</organism>
<dbReference type="SUPFAM" id="SSF51735">
    <property type="entry name" value="NAD(P)-binding Rossmann-fold domains"/>
    <property type="match status" value="1"/>
</dbReference>
<keyword evidence="1" id="KW-1133">Transmembrane helix</keyword>
<dbReference type="InterPro" id="IPR036291">
    <property type="entry name" value="NAD(P)-bd_dom_sf"/>
</dbReference>
<dbReference type="PANTHER" id="PTHR43677">
    <property type="entry name" value="SHORT-CHAIN DEHYDROGENASE/REDUCTASE"/>
    <property type="match status" value="1"/>
</dbReference>
<accession>A0A7J8SYX9</accession>
<dbReference type="AlphaFoldDB" id="A0A7J8SYX9"/>
<evidence type="ECO:0000256" key="1">
    <source>
        <dbReference type="SAM" id="Phobius"/>
    </source>
</evidence>
<dbReference type="GO" id="GO:0016491">
    <property type="term" value="F:oxidoreductase activity"/>
    <property type="evidence" value="ECO:0007669"/>
    <property type="project" value="TreeGrafter"/>
</dbReference>
<name>A0A7J8SYX9_GOSDV</name>
<dbReference type="EMBL" id="JABFAC010000013">
    <property type="protein sequence ID" value="MBA0631348.1"/>
    <property type="molecule type" value="Genomic_DNA"/>
</dbReference>
<dbReference type="PANTHER" id="PTHR43677:SF4">
    <property type="entry name" value="QUINONE OXIDOREDUCTASE-LIKE PROTEIN 2"/>
    <property type="match status" value="1"/>
</dbReference>
<keyword evidence="3" id="KW-1185">Reference proteome</keyword>
<evidence type="ECO:0000313" key="3">
    <source>
        <dbReference type="Proteomes" id="UP000593561"/>
    </source>
</evidence>
<keyword evidence="1" id="KW-0812">Transmembrane</keyword>
<evidence type="ECO:0000313" key="2">
    <source>
        <dbReference type="EMBL" id="MBA0631348.1"/>
    </source>
</evidence>
<dbReference type="Pfam" id="PF13602">
    <property type="entry name" value="ADH_zinc_N_2"/>
    <property type="match status" value="1"/>
</dbReference>
<reference evidence="2 3" key="1">
    <citation type="journal article" date="2019" name="Genome Biol. Evol.">
        <title>Insights into the evolution of the New World diploid cottons (Gossypium, subgenus Houzingenia) based on genome sequencing.</title>
        <authorList>
            <person name="Grover C.E."/>
            <person name="Arick M.A. 2nd"/>
            <person name="Thrash A."/>
            <person name="Conover J.L."/>
            <person name="Sanders W.S."/>
            <person name="Peterson D.G."/>
            <person name="Frelichowski J.E."/>
            <person name="Scheffler J.A."/>
            <person name="Scheffler B.E."/>
            <person name="Wendel J.F."/>
        </authorList>
    </citation>
    <scope>NUCLEOTIDE SEQUENCE [LARGE SCALE GENOMIC DNA]</scope>
    <source>
        <strain evidence="2">27</strain>
        <tissue evidence="2">Leaf</tissue>
    </source>
</reference>
<dbReference type="Gene3D" id="3.90.180.10">
    <property type="entry name" value="Medium-chain alcohol dehydrogenases, catalytic domain"/>
    <property type="match status" value="1"/>
</dbReference>